<keyword evidence="3" id="KW-1185">Reference proteome</keyword>
<dbReference type="AlphaFoldDB" id="A0A9J9HCL1"/>
<feature type="compositionally biased region" description="Basic and acidic residues" evidence="1">
    <location>
        <begin position="36"/>
        <end position="70"/>
    </location>
</feature>
<sequence>MMVLHLQAQRVGEEVIGQLRGGAARLHRIGRVGRRSAGDHPAAPRREQARPAELDPEQPGHRRQRDDDRQPIPFERAHPRRPHRPEQMGADRAEHGQRHAGDQDHRDAREERRKSSARPQRQRRDDAGPEQQAAEPEQQRPIGDPGEQVRGIAAERPDQAEFEPGQRRPSEHARPAFGALEEVVQLHRRFLCQAPRRGKSQAHAARPVLRCAHAPAGPFARSRRIARLAPGSSSTRDLRIGGCFPLPGNRFKQMRRGIERRRPMRARKAKAAVRAWIGAVGWLLLAARAAAAPLEVTPPPPADPLTVAIHTEDADRFARLFAATGGKPTAAQLRKDYLDGASYGVSVFTPGRIVDADRLARAIARDPAAYERAIRVCLPAARAAVGDLRAIYLALHGLLPDRALPQIYLVFGAGNSGGTAGPGAQVLGLEVLCAQEQDADGFRALLRRFFAHETVHTLQRDRASQGPDPLLTGALEEGAADFVAAIVTGQVPDPERAAWAAPREAELWAEFRKDMAATHGVDLDADPAPAAAIAAFRRWLGNYKNAPPGWPYELGYWVGMRIWQSYYDAAADKRQAIRDMLGFDDAATMLERSGYAGGAKPAAM</sequence>
<reference evidence="2 3" key="1">
    <citation type="journal article" date="2010" name="J. Bacteriol.">
        <title>Genome sequence of the dioxin-mineralizing bacterium Sphingomonas wittichii RW1.</title>
        <authorList>
            <person name="Miller T.R."/>
            <person name="Delcher A.L."/>
            <person name="Salzberg S.L."/>
            <person name="Saunders E."/>
            <person name="Detter J.C."/>
            <person name="Halden R.U."/>
        </authorList>
    </citation>
    <scope>NUCLEOTIDE SEQUENCE [LARGE SCALE GENOMIC DNA]</scope>
    <source>
        <strain evidence="3">DSM 6014 / CCUG 31198 / JCM 15750 / NBRC 105917 / EY 4224 / RW1</strain>
    </source>
</reference>
<protein>
    <recommendedName>
        <fullName evidence="4">DUF2268 domain-containing protein</fullName>
    </recommendedName>
</protein>
<dbReference type="KEGG" id="swi:Swit_2733"/>
<feature type="region of interest" description="Disordered" evidence="1">
    <location>
        <begin position="30"/>
        <end position="148"/>
    </location>
</feature>
<feature type="compositionally biased region" description="Low complexity" evidence="1">
    <location>
        <begin position="129"/>
        <end position="141"/>
    </location>
</feature>
<evidence type="ECO:0008006" key="4">
    <source>
        <dbReference type="Google" id="ProtNLM"/>
    </source>
</evidence>
<evidence type="ECO:0000313" key="3">
    <source>
        <dbReference type="Proteomes" id="UP000001989"/>
    </source>
</evidence>
<evidence type="ECO:0000256" key="1">
    <source>
        <dbReference type="SAM" id="MobiDB-lite"/>
    </source>
</evidence>
<dbReference type="EMBL" id="CP000699">
    <property type="protein sequence ID" value="ABQ69089.1"/>
    <property type="molecule type" value="Genomic_DNA"/>
</dbReference>
<feature type="compositionally biased region" description="Basic and acidic residues" evidence="1">
    <location>
        <begin position="84"/>
        <end position="114"/>
    </location>
</feature>
<evidence type="ECO:0000313" key="2">
    <source>
        <dbReference type="EMBL" id="ABQ69089.1"/>
    </source>
</evidence>
<proteinExistence type="predicted"/>
<dbReference type="Proteomes" id="UP000001989">
    <property type="component" value="Chromosome"/>
</dbReference>
<name>A0A9J9HCL1_RHIWR</name>
<organism evidence="2 3">
    <name type="scientific">Rhizorhabdus wittichii (strain DSM 6014 / CCUG 31198 / JCM 15750 / NBRC 105917 / EY 4224 / RW1)</name>
    <name type="common">Sphingomonas wittichii</name>
    <dbReference type="NCBI Taxonomy" id="392499"/>
    <lineage>
        <taxon>Bacteria</taxon>
        <taxon>Pseudomonadati</taxon>
        <taxon>Pseudomonadota</taxon>
        <taxon>Alphaproteobacteria</taxon>
        <taxon>Sphingomonadales</taxon>
        <taxon>Sphingomonadaceae</taxon>
        <taxon>Rhizorhabdus</taxon>
    </lineage>
</organism>
<accession>A0A9J9HCL1</accession>
<gene>
    <name evidence="2" type="ordered locus">Swit_2733</name>
</gene>